<dbReference type="CDD" id="cd03230">
    <property type="entry name" value="ABC_DR_subfamily_A"/>
    <property type="match status" value="1"/>
</dbReference>
<dbReference type="Proteomes" id="UP000760480">
    <property type="component" value="Unassembled WGS sequence"/>
</dbReference>
<evidence type="ECO:0000313" key="6">
    <source>
        <dbReference type="EMBL" id="NMQ18420.1"/>
    </source>
</evidence>
<dbReference type="RefSeq" id="WP_169247669.1">
    <property type="nucleotide sequence ID" value="NZ_SPMZ01000011.1"/>
</dbReference>
<dbReference type="InterPro" id="IPR027417">
    <property type="entry name" value="P-loop_NTPase"/>
</dbReference>
<dbReference type="PANTHER" id="PTHR43335:SF4">
    <property type="entry name" value="ABC TRANSPORTER, ATP-BINDING PROTEIN"/>
    <property type="match status" value="1"/>
</dbReference>
<dbReference type="InterPro" id="IPR003593">
    <property type="entry name" value="AAA+_ATPase"/>
</dbReference>
<comment type="caution">
    <text evidence="6">The sequence shown here is derived from an EMBL/GenBank/DDBJ whole genome shotgun (WGS) entry which is preliminary data.</text>
</comment>
<keyword evidence="2" id="KW-0813">Transport</keyword>
<dbReference type="SUPFAM" id="SSF52540">
    <property type="entry name" value="P-loop containing nucleoside triphosphate hydrolases"/>
    <property type="match status" value="1"/>
</dbReference>
<organism evidence="6 7">
    <name type="scientific">Candidatus Competibacter phosphatis</name>
    <dbReference type="NCBI Taxonomy" id="221280"/>
    <lineage>
        <taxon>Bacteria</taxon>
        <taxon>Pseudomonadati</taxon>
        <taxon>Pseudomonadota</taxon>
        <taxon>Gammaproteobacteria</taxon>
        <taxon>Candidatus Competibacteraceae</taxon>
        <taxon>Candidatus Competibacter</taxon>
    </lineage>
</organism>
<keyword evidence="3" id="KW-0547">Nucleotide-binding</keyword>
<evidence type="ECO:0000259" key="5">
    <source>
        <dbReference type="PROSITE" id="PS50893"/>
    </source>
</evidence>
<feature type="domain" description="ABC transporter" evidence="5">
    <location>
        <begin position="7"/>
        <end position="236"/>
    </location>
</feature>
<evidence type="ECO:0000256" key="1">
    <source>
        <dbReference type="ARBA" id="ARBA00005417"/>
    </source>
</evidence>
<dbReference type="Pfam" id="PF00005">
    <property type="entry name" value="ABC_tran"/>
    <property type="match status" value="1"/>
</dbReference>
<dbReference type="Gene3D" id="3.40.50.300">
    <property type="entry name" value="P-loop containing nucleotide triphosphate hydrolases"/>
    <property type="match status" value="1"/>
</dbReference>
<evidence type="ECO:0000313" key="7">
    <source>
        <dbReference type="Proteomes" id="UP000760480"/>
    </source>
</evidence>
<proteinExistence type="inferred from homology"/>
<dbReference type="EMBL" id="SPMZ01000011">
    <property type="protein sequence ID" value="NMQ18420.1"/>
    <property type="molecule type" value="Genomic_DNA"/>
</dbReference>
<dbReference type="InterPro" id="IPR003439">
    <property type="entry name" value="ABC_transporter-like_ATP-bd"/>
</dbReference>
<accession>A0ABX1TKI6</accession>
<protein>
    <submittedName>
        <fullName evidence="6">ATP-binding cassette domain-containing protein</fullName>
    </submittedName>
</protein>
<keyword evidence="7" id="KW-1185">Reference proteome</keyword>
<sequence>MKGEVLVQVERLTRSYGDIRAVDEISFTLRKGQVLGFLGLNGAGKSTTMRMLAGVLAPDAGRITINGADLLDQPSQAKQAIGYLPDQPPLYRELTVDEQLHYSARLHGLDRTACRQALLRAKEHCGLVDVGRRLIGNLSKGYRQRVGLAQALLHDPPVLVLDEPTVGLDPMQLREMRELIRTLGRDRGVILSTHLLPEVQATCTHAQIMRAGRLVFSGDLADLERRRCSTHLRIGLNAPPPVASLAQLPGIIRVEELGHGRFRLHHAPGAAPHQAVLERACADGWDLWEITPEHAGLEQIFVDLTLGEAPV</sequence>
<evidence type="ECO:0000256" key="3">
    <source>
        <dbReference type="ARBA" id="ARBA00022741"/>
    </source>
</evidence>
<keyword evidence="4 6" id="KW-0067">ATP-binding</keyword>
<evidence type="ECO:0000256" key="4">
    <source>
        <dbReference type="ARBA" id="ARBA00022840"/>
    </source>
</evidence>
<evidence type="ECO:0000256" key="2">
    <source>
        <dbReference type="ARBA" id="ARBA00022448"/>
    </source>
</evidence>
<dbReference type="GO" id="GO:0005524">
    <property type="term" value="F:ATP binding"/>
    <property type="evidence" value="ECO:0007669"/>
    <property type="project" value="UniProtKB-KW"/>
</dbReference>
<reference evidence="6 7" key="1">
    <citation type="submission" date="2019-03" db="EMBL/GenBank/DDBJ databases">
        <title>Metabolic reconstructions from genomes of highly enriched 'Candidatus Accumulibacter' and 'Candidatus Competibacter' bioreactor populations.</title>
        <authorList>
            <person name="Annavajhala M.K."/>
            <person name="Welles L."/>
            <person name="Abbas B."/>
            <person name="Sorokin D."/>
            <person name="Park H."/>
            <person name="Van Loosdrecht M."/>
            <person name="Chandran K."/>
        </authorList>
    </citation>
    <scope>NUCLEOTIDE SEQUENCE [LARGE SCALE GENOMIC DNA]</scope>
    <source>
        <strain evidence="6 7">SBR_G</strain>
    </source>
</reference>
<gene>
    <name evidence="6" type="ORF">E4P82_03910</name>
</gene>
<dbReference type="PROSITE" id="PS50893">
    <property type="entry name" value="ABC_TRANSPORTER_2"/>
    <property type="match status" value="1"/>
</dbReference>
<dbReference type="PANTHER" id="PTHR43335">
    <property type="entry name" value="ABC TRANSPORTER, ATP-BINDING PROTEIN"/>
    <property type="match status" value="1"/>
</dbReference>
<comment type="similarity">
    <text evidence="1">Belongs to the ABC transporter superfamily.</text>
</comment>
<dbReference type="SMART" id="SM00382">
    <property type="entry name" value="AAA"/>
    <property type="match status" value="1"/>
</dbReference>
<name>A0ABX1TKI6_9GAMM</name>